<name>A0A158A539_9BURK</name>
<dbReference type="STRING" id="1777143.AWB82_01745"/>
<evidence type="ECO:0000313" key="3">
    <source>
        <dbReference type="Proteomes" id="UP000054596"/>
    </source>
</evidence>
<feature type="transmembrane region" description="Helical" evidence="1">
    <location>
        <begin position="7"/>
        <end position="24"/>
    </location>
</feature>
<sequence length="76" mass="8382">MLRPRTILFGLFHVASVLGFVVLLSSMSVATILLVGMVCAIAGFGAGFLSRRPRSEANNGDWRTMAYNPKELRRIK</sequence>
<keyword evidence="1" id="KW-0472">Membrane</keyword>
<dbReference type="Proteomes" id="UP000054596">
    <property type="component" value="Unassembled WGS sequence"/>
</dbReference>
<evidence type="ECO:0000313" key="2">
    <source>
        <dbReference type="EMBL" id="SAK52908.1"/>
    </source>
</evidence>
<feature type="transmembrane region" description="Helical" evidence="1">
    <location>
        <begin position="30"/>
        <end position="49"/>
    </location>
</feature>
<evidence type="ECO:0000256" key="1">
    <source>
        <dbReference type="SAM" id="Phobius"/>
    </source>
</evidence>
<dbReference type="AlphaFoldDB" id="A0A158A539"/>
<dbReference type="EMBL" id="FCOJ02000009">
    <property type="protein sequence ID" value="SAK52908.1"/>
    <property type="molecule type" value="Genomic_DNA"/>
</dbReference>
<keyword evidence="3" id="KW-1185">Reference proteome</keyword>
<protein>
    <submittedName>
        <fullName evidence="2">Uncharacterized protein</fullName>
    </submittedName>
</protein>
<proteinExistence type="predicted"/>
<keyword evidence="1" id="KW-1133">Transmembrane helix</keyword>
<organism evidence="2 3">
    <name type="scientific">Caballeronia glebae</name>
    <dbReference type="NCBI Taxonomy" id="1777143"/>
    <lineage>
        <taxon>Bacteria</taxon>
        <taxon>Pseudomonadati</taxon>
        <taxon>Pseudomonadota</taxon>
        <taxon>Betaproteobacteria</taxon>
        <taxon>Burkholderiales</taxon>
        <taxon>Burkholderiaceae</taxon>
        <taxon>Caballeronia</taxon>
    </lineage>
</organism>
<reference evidence="2" key="1">
    <citation type="submission" date="2016-01" db="EMBL/GenBank/DDBJ databases">
        <authorList>
            <person name="Peeters C."/>
        </authorList>
    </citation>
    <scope>NUCLEOTIDE SEQUENCE [LARGE SCALE GENOMIC DNA]</scope>
    <source>
        <strain evidence="2">LMG 29325</strain>
    </source>
</reference>
<comment type="caution">
    <text evidence="2">The sequence shown here is derived from an EMBL/GenBank/DDBJ whole genome shotgun (WGS) entry which is preliminary data.</text>
</comment>
<gene>
    <name evidence="2" type="ORF">AWB82_01745</name>
</gene>
<keyword evidence="1" id="KW-0812">Transmembrane</keyword>
<accession>A0A158A539</accession>